<name>A0A1C3E962_9PLAN</name>
<reference evidence="1 2" key="1">
    <citation type="submission" date="2016-05" db="EMBL/GenBank/DDBJ databases">
        <title>Genomic and physiological characterization of Planctopirus sp. isolated from fresh water lake.</title>
        <authorList>
            <person name="Subhash Y."/>
            <person name="Ramana C."/>
        </authorList>
    </citation>
    <scope>NUCLEOTIDE SEQUENCE [LARGE SCALE GENOMIC DNA]</scope>
    <source>
        <strain evidence="1 2">JC280</strain>
    </source>
</reference>
<dbReference type="OrthoDB" id="215159at2"/>
<comment type="caution">
    <text evidence="1">The sequence shown here is derived from an EMBL/GenBank/DDBJ whole genome shotgun (WGS) entry which is preliminary data.</text>
</comment>
<dbReference type="EMBL" id="LYDR01000123">
    <property type="protein sequence ID" value="ODA29773.1"/>
    <property type="molecule type" value="Genomic_DNA"/>
</dbReference>
<keyword evidence="2" id="KW-1185">Reference proteome</keyword>
<dbReference type="AlphaFoldDB" id="A0A1C3E962"/>
<protein>
    <submittedName>
        <fullName evidence="1">Uncharacterized protein</fullName>
    </submittedName>
</protein>
<organism evidence="1 2">
    <name type="scientific">Planctopirus hydrillae</name>
    <dbReference type="NCBI Taxonomy" id="1841610"/>
    <lineage>
        <taxon>Bacteria</taxon>
        <taxon>Pseudomonadati</taxon>
        <taxon>Planctomycetota</taxon>
        <taxon>Planctomycetia</taxon>
        <taxon>Planctomycetales</taxon>
        <taxon>Planctomycetaceae</taxon>
        <taxon>Planctopirus</taxon>
    </lineage>
</organism>
<dbReference type="Proteomes" id="UP000094828">
    <property type="component" value="Unassembled WGS sequence"/>
</dbReference>
<evidence type="ECO:0000313" key="1">
    <source>
        <dbReference type="EMBL" id="ODA29773.1"/>
    </source>
</evidence>
<evidence type="ECO:0000313" key="2">
    <source>
        <dbReference type="Proteomes" id="UP000094828"/>
    </source>
</evidence>
<proteinExistence type="predicted"/>
<dbReference type="RefSeq" id="WP_068849190.1">
    <property type="nucleotide sequence ID" value="NZ_LYDR01000123.1"/>
</dbReference>
<gene>
    <name evidence="1" type="ORF">A6X21_07250</name>
</gene>
<sequence length="66" mass="7301">MLTRPWMIWSVPALAWGCFMCWAAGYQAGFDEGQDAAWATARKSLNAVASADAPHPSLIEDRFSLR</sequence>
<accession>A0A1C3E962</accession>